<reference evidence="1 2" key="1">
    <citation type="journal article" date="2022" name="Hortic Res">
        <title>A haplotype resolved chromosomal level avocado genome allows analysis of novel avocado genes.</title>
        <authorList>
            <person name="Nath O."/>
            <person name="Fletcher S.J."/>
            <person name="Hayward A."/>
            <person name="Shaw L.M."/>
            <person name="Masouleh A.K."/>
            <person name="Furtado A."/>
            <person name="Henry R.J."/>
            <person name="Mitter N."/>
        </authorList>
    </citation>
    <scope>NUCLEOTIDE SEQUENCE [LARGE SCALE GENOMIC DNA]</scope>
    <source>
        <strain evidence="2">cv. Hass</strain>
    </source>
</reference>
<protein>
    <submittedName>
        <fullName evidence="1">Uncharacterized protein</fullName>
    </submittedName>
</protein>
<accession>A0ACC2KFS0</accession>
<evidence type="ECO:0000313" key="1">
    <source>
        <dbReference type="EMBL" id="KAJ8619848.1"/>
    </source>
</evidence>
<dbReference type="EMBL" id="CM056817">
    <property type="protein sequence ID" value="KAJ8619848.1"/>
    <property type="molecule type" value="Genomic_DNA"/>
</dbReference>
<organism evidence="1 2">
    <name type="scientific">Persea americana</name>
    <name type="common">Avocado</name>
    <dbReference type="NCBI Taxonomy" id="3435"/>
    <lineage>
        <taxon>Eukaryota</taxon>
        <taxon>Viridiplantae</taxon>
        <taxon>Streptophyta</taxon>
        <taxon>Embryophyta</taxon>
        <taxon>Tracheophyta</taxon>
        <taxon>Spermatophyta</taxon>
        <taxon>Magnoliopsida</taxon>
        <taxon>Magnoliidae</taxon>
        <taxon>Laurales</taxon>
        <taxon>Lauraceae</taxon>
        <taxon>Persea</taxon>
    </lineage>
</organism>
<keyword evidence="2" id="KW-1185">Reference proteome</keyword>
<name>A0ACC2KFS0_PERAE</name>
<dbReference type="Proteomes" id="UP001234297">
    <property type="component" value="Chromosome 9"/>
</dbReference>
<gene>
    <name evidence="1" type="ORF">MRB53_028377</name>
</gene>
<proteinExistence type="predicted"/>
<comment type="caution">
    <text evidence="1">The sequence shown here is derived from an EMBL/GenBank/DDBJ whole genome shotgun (WGS) entry which is preliminary data.</text>
</comment>
<evidence type="ECO:0000313" key="2">
    <source>
        <dbReference type="Proteomes" id="UP001234297"/>
    </source>
</evidence>
<sequence>MESRKRPVNGYDNGRSARPREENGSHTATDEEVEEFFAILRRMHAAGKQIRRSSGNGNCVEMTEKAVRWRPVFEWEDFVGPNAVNSNGDGKSTENRKTQEKSAVFGRLDLNAEPEPEHPADSSGNL</sequence>